<protein>
    <submittedName>
        <fullName evidence="3">YciI family protein</fullName>
    </submittedName>
</protein>
<accession>A0ABU6MHV6</accession>
<evidence type="ECO:0000256" key="1">
    <source>
        <dbReference type="ARBA" id="ARBA00007689"/>
    </source>
</evidence>
<dbReference type="SUPFAM" id="SSF54909">
    <property type="entry name" value="Dimeric alpha+beta barrel"/>
    <property type="match status" value="1"/>
</dbReference>
<name>A0ABU6MHV6_9BACI</name>
<comment type="similarity">
    <text evidence="1">Belongs to the YciI family.</text>
</comment>
<evidence type="ECO:0000313" key="3">
    <source>
        <dbReference type="EMBL" id="MED1203233.1"/>
    </source>
</evidence>
<dbReference type="InterPro" id="IPR011008">
    <property type="entry name" value="Dimeric_a/b-barrel"/>
</dbReference>
<reference evidence="3 4" key="1">
    <citation type="submission" date="2023-03" db="EMBL/GenBank/DDBJ databases">
        <title>Bacillus Genome Sequencing.</title>
        <authorList>
            <person name="Dunlap C."/>
        </authorList>
    </citation>
    <scope>NUCLEOTIDE SEQUENCE [LARGE SCALE GENOMIC DNA]</scope>
    <source>
        <strain evidence="3 4">B-23453</strain>
    </source>
</reference>
<organism evidence="3 4">
    <name type="scientific">Heyndrickxia acidicola</name>
    <dbReference type="NCBI Taxonomy" id="209389"/>
    <lineage>
        <taxon>Bacteria</taxon>
        <taxon>Bacillati</taxon>
        <taxon>Bacillota</taxon>
        <taxon>Bacilli</taxon>
        <taxon>Bacillales</taxon>
        <taxon>Bacillaceae</taxon>
        <taxon>Heyndrickxia</taxon>
    </lineage>
</organism>
<proteinExistence type="inferred from homology"/>
<dbReference type="RefSeq" id="WP_066269246.1">
    <property type="nucleotide sequence ID" value="NZ_JARMAB010000012.1"/>
</dbReference>
<dbReference type="EMBL" id="JARMAB010000012">
    <property type="protein sequence ID" value="MED1203233.1"/>
    <property type="molecule type" value="Genomic_DNA"/>
</dbReference>
<dbReference type="Proteomes" id="UP001341444">
    <property type="component" value="Unassembled WGS sequence"/>
</dbReference>
<dbReference type="Gene3D" id="3.30.70.1060">
    <property type="entry name" value="Dimeric alpha+beta barrel"/>
    <property type="match status" value="1"/>
</dbReference>
<evidence type="ECO:0000313" key="4">
    <source>
        <dbReference type="Proteomes" id="UP001341444"/>
    </source>
</evidence>
<dbReference type="InterPro" id="IPR005545">
    <property type="entry name" value="YCII"/>
</dbReference>
<sequence length="101" mass="11537">MLKRLRKSVFVKFPAPRPNFHNEMTEKEKELMQGHAAHWAALLEEGKALATGPILDPSGAFGFGVLLTENENEAREWVKNDPAQQINTFEFCLMFVSYIEK</sequence>
<dbReference type="Pfam" id="PF03795">
    <property type="entry name" value="YCII"/>
    <property type="match status" value="1"/>
</dbReference>
<keyword evidence="4" id="KW-1185">Reference proteome</keyword>
<comment type="caution">
    <text evidence="3">The sequence shown here is derived from an EMBL/GenBank/DDBJ whole genome shotgun (WGS) entry which is preliminary data.</text>
</comment>
<gene>
    <name evidence="3" type="ORF">P4T90_09090</name>
</gene>
<feature type="domain" description="YCII-related" evidence="2">
    <location>
        <begin position="21"/>
        <end position="90"/>
    </location>
</feature>
<evidence type="ECO:0000259" key="2">
    <source>
        <dbReference type="Pfam" id="PF03795"/>
    </source>
</evidence>